<gene>
    <name evidence="1" type="ORF">S01H1_63504</name>
</gene>
<organism evidence="1">
    <name type="scientific">marine sediment metagenome</name>
    <dbReference type="NCBI Taxonomy" id="412755"/>
    <lineage>
        <taxon>unclassified sequences</taxon>
        <taxon>metagenomes</taxon>
        <taxon>ecological metagenomes</taxon>
    </lineage>
</organism>
<sequence>MEIYYRWDNGKNEMLRQKRDICFEQIVMHIDKGDLADIIANPNQNKYPGQKILIVDINGYIWLVPFVQERENVYFLKTIIPSRKATKKYLRGKK</sequence>
<proteinExistence type="predicted"/>
<evidence type="ECO:0000313" key="1">
    <source>
        <dbReference type="EMBL" id="GAG36136.1"/>
    </source>
</evidence>
<accession>X0YH36</accession>
<dbReference type="AlphaFoldDB" id="X0YH36"/>
<reference evidence="1" key="1">
    <citation type="journal article" date="2014" name="Front. Microbiol.">
        <title>High frequency of phylogenetically diverse reductive dehalogenase-homologous genes in deep subseafloor sedimentary metagenomes.</title>
        <authorList>
            <person name="Kawai M."/>
            <person name="Futagami T."/>
            <person name="Toyoda A."/>
            <person name="Takaki Y."/>
            <person name="Nishi S."/>
            <person name="Hori S."/>
            <person name="Arai W."/>
            <person name="Tsubouchi T."/>
            <person name="Morono Y."/>
            <person name="Uchiyama I."/>
            <person name="Ito T."/>
            <person name="Fujiyama A."/>
            <person name="Inagaki F."/>
            <person name="Takami H."/>
        </authorList>
    </citation>
    <scope>NUCLEOTIDE SEQUENCE</scope>
    <source>
        <strain evidence="1">Expedition CK06-06</strain>
    </source>
</reference>
<name>X0YH36_9ZZZZ</name>
<evidence type="ECO:0008006" key="2">
    <source>
        <dbReference type="Google" id="ProtNLM"/>
    </source>
</evidence>
<comment type="caution">
    <text evidence="1">The sequence shown here is derived from an EMBL/GenBank/DDBJ whole genome shotgun (WGS) entry which is preliminary data.</text>
</comment>
<dbReference type="EMBL" id="BARS01041801">
    <property type="protein sequence ID" value="GAG36136.1"/>
    <property type="molecule type" value="Genomic_DNA"/>
</dbReference>
<protein>
    <recommendedName>
        <fullName evidence="2">Toxin</fullName>
    </recommendedName>
</protein>